<keyword evidence="2" id="KW-0472">Membrane</keyword>
<gene>
    <name evidence="3" type="ORF">DZF91_14265</name>
</gene>
<feature type="compositionally biased region" description="Low complexity" evidence="1">
    <location>
        <begin position="242"/>
        <end position="251"/>
    </location>
</feature>
<protein>
    <submittedName>
        <fullName evidence="3">Uncharacterized protein</fullName>
    </submittedName>
</protein>
<feature type="compositionally biased region" description="Low complexity" evidence="1">
    <location>
        <begin position="141"/>
        <end position="151"/>
    </location>
</feature>
<feature type="transmembrane region" description="Helical" evidence="2">
    <location>
        <begin position="6"/>
        <end position="27"/>
    </location>
</feature>
<comment type="caution">
    <text evidence="3">The sequence shown here is derived from an EMBL/GenBank/DDBJ whole genome shotgun (WGS) entry which is preliminary data.</text>
</comment>
<feature type="transmembrane region" description="Helical" evidence="2">
    <location>
        <begin position="48"/>
        <end position="67"/>
    </location>
</feature>
<feature type="compositionally biased region" description="Low complexity" evidence="1">
    <location>
        <begin position="209"/>
        <end position="235"/>
    </location>
</feature>
<feature type="compositionally biased region" description="Pro residues" evidence="1">
    <location>
        <begin position="166"/>
        <end position="208"/>
    </location>
</feature>
<evidence type="ECO:0000313" key="3">
    <source>
        <dbReference type="EMBL" id="RFU40983.1"/>
    </source>
</evidence>
<organism evidence="3 4">
    <name type="scientific">Actinomadura logoneensis</name>
    <dbReference type="NCBI Taxonomy" id="2293572"/>
    <lineage>
        <taxon>Bacteria</taxon>
        <taxon>Bacillati</taxon>
        <taxon>Actinomycetota</taxon>
        <taxon>Actinomycetes</taxon>
        <taxon>Streptosporangiales</taxon>
        <taxon>Thermomonosporaceae</taxon>
        <taxon>Actinomadura</taxon>
    </lineage>
</organism>
<feature type="compositionally biased region" description="Low complexity" evidence="1">
    <location>
        <begin position="263"/>
        <end position="274"/>
    </location>
</feature>
<proteinExistence type="predicted"/>
<sequence>MLPAILLIVGGGAVATFVMTITAYLGVRAINQVVLGGDRPGFLASDNYLYLQLVLAGLIVGLPLLAVRSSSPVVPVVAAIAAFVAMRVGFLLGSLVYDTGKHAGAIISSAFQHGSAKELITPVVALLVAGGGTLLGMSRRPSATASVGAPAPGAPGAPGGPQWGAPQPPPPSGQPFSTQPPPPSGQPFSTQPPPPSGQPFSTQPPAPHGQPVQAPAPHGQPAQAPGAAPFGAAPGYGPPEQSPSGPYAQPAPAQPAPAPAQPAPGAVPSSAQVSEDGQGGKAAPQTMLDASRTMLDGTAARPTSDGKAQASPKTQLDQPLPDSAAREKDE</sequence>
<keyword evidence="2" id="KW-0812">Transmembrane</keyword>
<dbReference type="EMBL" id="QURH01000244">
    <property type="protein sequence ID" value="RFU40983.1"/>
    <property type="molecule type" value="Genomic_DNA"/>
</dbReference>
<evidence type="ECO:0000256" key="1">
    <source>
        <dbReference type="SAM" id="MobiDB-lite"/>
    </source>
</evidence>
<evidence type="ECO:0000313" key="4">
    <source>
        <dbReference type="Proteomes" id="UP000261811"/>
    </source>
</evidence>
<evidence type="ECO:0000256" key="2">
    <source>
        <dbReference type="SAM" id="Phobius"/>
    </source>
</evidence>
<accession>A0A372JLR5</accession>
<dbReference type="Proteomes" id="UP000261811">
    <property type="component" value="Unassembled WGS sequence"/>
</dbReference>
<feature type="region of interest" description="Disordered" evidence="1">
    <location>
        <begin position="140"/>
        <end position="330"/>
    </location>
</feature>
<feature type="transmembrane region" description="Helical" evidence="2">
    <location>
        <begin position="73"/>
        <end position="97"/>
    </location>
</feature>
<name>A0A372JLR5_9ACTN</name>
<keyword evidence="4" id="KW-1185">Reference proteome</keyword>
<reference evidence="3 4" key="1">
    <citation type="submission" date="2018-08" db="EMBL/GenBank/DDBJ databases">
        <title>Actinomadura jelena sp. nov., a novel Actinomycete isolated from soil in Chad.</title>
        <authorList>
            <person name="Shi L."/>
        </authorList>
    </citation>
    <scope>NUCLEOTIDE SEQUENCE [LARGE SCALE GENOMIC DNA]</scope>
    <source>
        <strain evidence="3 4">NEAU-G17</strain>
    </source>
</reference>
<feature type="compositionally biased region" description="Pro residues" evidence="1">
    <location>
        <begin position="252"/>
        <end position="262"/>
    </location>
</feature>
<dbReference type="AlphaFoldDB" id="A0A372JLR5"/>
<keyword evidence="2" id="KW-1133">Transmembrane helix</keyword>